<accession>A0A6J3LRZ5</accession>
<evidence type="ECO:0000313" key="2">
    <source>
        <dbReference type="Proteomes" id="UP000504637"/>
    </source>
</evidence>
<proteinExistence type="predicted"/>
<dbReference type="RefSeq" id="XP_033455606.1">
    <property type="nucleotide sequence ID" value="XM_033601982.1"/>
</dbReference>
<reference evidence="3" key="2">
    <citation type="submission" date="2020-04" db="EMBL/GenBank/DDBJ databases">
        <authorList>
            <consortium name="NCBI Genome Project"/>
        </authorList>
    </citation>
    <scope>NUCLEOTIDE SEQUENCE</scope>
    <source>
        <strain evidence="3">CBS 342.82</strain>
    </source>
</reference>
<feature type="domain" description="Heterokaryon incompatibility" evidence="1">
    <location>
        <begin position="48"/>
        <end position="216"/>
    </location>
</feature>
<dbReference type="Proteomes" id="UP000504637">
    <property type="component" value="Unplaced"/>
</dbReference>
<keyword evidence="2" id="KW-1185">Reference proteome</keyword>
<dbReference type="InterPro" id="IPR052895">
    <property type="entry name" value="HetReg/Transcr_Mod"/>
</dbReference>
<dbReference type="InterPro" id="IPR010730">
    <property type="entry name" value="HET"/>
</dbReference>
<evidence type="ECO:0000259" key="1">
    <source>
        <dbReference type="Pfam" id="PF06985"/>
    </source>
</evidence>
<name>A0A6J3LRZ5_9PEZI</name>
<reference evidence="3" key="1">
    <citation type="submission" date="2020-01" db="EMBL/GenBank/DDBJ databases">
        <authorList>
            <consortium name="DOE Joint Genome Institute"/>
            <person name="Haridas S."/>
            <person name="Albert R."/>
            <person name="Binder M."/>
            <person name="Bloem J."/>
            <person name="Labutti K."/>
            <person name="Salamov A."/>
            <person name="Andreopoulos B."/>
            <person name="Baker S.E."/>
            <person name="Barry K."/>
            <person name="Bills G."/>
            <person name="Bluhm B.H."/>
            <person name="Cannon C."/>
            <person name="Castanera R."/>
            <person name="Culley D.E."/>
            <person name="Daum C."/>
            <person name="Ezra D."/>
            <person name="Gonzalez J.B."/>
            <person name="Henrissat B."/>
            <person name="Kuo A."/>
            <person name="Liang C."/>
            <person name="Lipzen A."/>
            <person name="Lutzoni F."/>
            <person name="Magnuson J."/>
            <person name="Mondo S."/>
            <person name="Nolan M."/>
            <person name="Ohm R."/>
            <person name="Pangilinan J."/>
            <person name="Park H.-J."/>
            <person name="Ramirez L."/>
            <person name="Alfaro M."/>
            <person name="Sun H."/>
            <person name="Tritt A."/>
            <person name="Yoshinaga Y."/>
            <person name="Zwiers L.-H."/>
            <person name="Turgeon B.G."/>
            <person name="Goodwin S.B."/>
            <person name="Spatafora J.W."/>
            <person name="Crous P.W."/>
            <person name="Grigoriev I.V."/>
        </authorList>
    </citation>
    <scope>NUCLEOTIDE SEQUENCE</scope>
    <source>
        <strain evidence="3">CBS 342.82</strain>
    </source>
</reference>
<dbReference type="Pfam" id="PF06985">
    <property type="entry name" value="HET"/>
    <property type="match status" value="1"/>
</dbReference>
<dbReference type="OrthoDB" id="2157530at2759"/>
<dbReference type="AlphaFoldDB" id="A0A6J3LRZ5"/>
<organism evidence="3">
    <name type="scientific">Dissoconium aciculare CBS 342.82</name>
    <dbReference type="NCBI Taxonomy" id="1314786"/>
    <lineage>
        <taxon>Eukaryota</taxon>
        <taxon>Fungi</taxon>
        <taxon>Dikarya</taxon>
        <taxon>Ascomycota</taxon>
        <taxon>Pezizomycotina</taxon>
        <taxon>Dothideomycetes</taxon>
        <taxon>Dothideomycetidae</taxon>
        <taxon>Mycosphaerellales</taxon>
        <taxon>Dissoconiaceae</taxon>
        <taxon>Dissoconium</taxon>
    </lineage>
</organism>
<reference evidence="3" key="3">
    <citation type="submission" date="2025-08" db="UniProtKB">
        <authorList>
            <consortium name="RefSeq"/>
        </authorList>
    </citation>
    <scope>IDENTIFICATION</scope>
    <source>
        <strain evidence="3">CBS 342.82</strain>
    </source>
</reference>
<sequence>MSSKTYNYERLSQDTPVSFRVLELLPGADSDPIRCYLHIANWDDHPEYETISYAWGDPNIQEQVICDDGVIHVTKSLHTALTHFRDRDRARFLWADALCIDQNNLSERGFQVKHMKKIYQNARKVQVWLGSDDEAFQAETAIRSIEAISDALYAKLGLQNAGSNHHKKKTYQELLLLRKDNLPTPQEIGIDQGSVYRALAWFYSHRYFTRIWVIQEISANEQREINVGAFKTTWDRLDLVASYLGIEPSLVALPEFANAHCWWVSTIAEITSLPDRWLSILYLASNYQCLDTRDVIYGLRGLMTLGTEEDLLDPNYEKSLIDVYRGAVEAALMHFQNTDVLLYAVGKANPAWPSWIPRWDKPMLFRNPFRFGNAASFKPTGGGLASWKIDKDANELSLKGFIAGRIEVVETYNQRWFADGILDVAGERSKLKLAWTKLLQNLSPAHQTPQLGEDTLTSMAVALSFGFGRILNETERLETLHSFVAYLLLVFEDNRGALERYIPPTLLQDVKASDGHVFGKPVWDFDYPDASIFITSRKMIGCAVSTANVGDNVFVPLGSAYPLVLEPHVEANGQSHGILGFSYVDGLMFGELAETEVTNVMIR</sequence>
<gene>
    <name evidence="3" type="ORF">K489DRAFT_327335</name>
</gene>
<evidence type="ECO:0000313" key="3">
    <source>
        <dbReference type="RefSeq" id="XP_033455606.1"/>
    </source>
</evidence>
<protein>
    <recommendedName>
        <fullName evidence="1">Heterokaryon incompatibility domain-containing protein</fullName>
    </recommendedName>
</protein>
<dbReference type="PANTHER" id="PTHR24148">
    <property type="entry name" value="ANKYRIN REPEAT DOMAIN-CONTAINING PROTEIN 39 HOMOLOG-RELATED"/>
    <property type="match status" value="1"/>
</dbReference>
<dbReference type="PANTHER" id="PTHR24148:SF64">
    <property type="entry name" value="HETEROKARYON INCOMPATIBILITY DOMAIN-CONTAINING PROTEIN"/>
    <property type="match status" value="1"/>
</dbReference>
<dbReference type="GeneID" id="54359782"/>